<accession>A0A0A8WEV7</accession>
<name>A0A0A8WEV7_9CAUD</name>
<sequence length="62" mass="7248">MLHVIIVLWKIKYVSTSKACEKKLMSFFYSLLKGGILIRSKKSIEAYQAYTRSARYSRISKI</sequence>
<evidence type="ECO:0000313" key="2">
    <source>
        <dbReference type="Proteomes" id="UP000030734"/>
    </source>
</evidence>
<dbReference type="EMBL" id="LN681538">
    <property type="protein sequence ID" value="CEK40622.1"/>
    <property type="molecule type" value="Genomic_DNA"/>
</dbReference>
<dbReference type="KEGG" id="vg:26647021"/>
<proteinExistence type="predicted"/>
<keyword evidence="2" id="KW-1185">Reference proteome</keyword>
<dbReference type="RefSeq" id="YP_009213124.1">
    <property type="nucleotide sequence ID" value="NC_028951.1"/>
</dbReference>
<gene>
    <name evidence="1" type="ORF">PHICD48101_29048</name>
</gene>
<evidence type="ECO:0000313" key="1">
    <source>
        <dbReference type="EMBL" id="CEK40622.1"/>
    </source>
</evidence>
<organism evidence="1 2">
    <name type="scientific">Clostridium phage phiCD481-1</name>
    <dbReference type="NCBI Taxonomy" id="1582153"/>
    <lineage>
        <taxon>Viruses</taxon>
        <taxon>Duplodnaviria</taxon>
        <taxon>Heunggongvirae</taxon>
        <taxon>Uroviricota</taxon>
        <taxon>Caudoviricetes</taxon>
        <taxon>Sherbrookevirus</taxon>
        <taxon>Sherbrookevirus CD4811</taxon>
    </lineage>
</organism>
<protein>
    <submittedName>
        <fullName evidence="1">Uncharacterized protein</fullName>
    </submittedName>
</protein>
<reference evidence="1 2" key="1">
    <citation type="submission" date="2014-12" db="EMBL/GenBank/DDBJ databases">
        <title>Whole Genome Sequence and Molecular Characterization of Siphoviridae / Myoviridae Phage Infecting Clostridium difficile.</title>
        <authorList>
            <person name="Monot M."/>
        </authorList>
    </citation>
    <scope>NUCLEOTIDE SEQUENCE [LARGE SCALE GENOMIC DNA]</scope>
</reference>
<dbReference type="GeneID" id="26647021"/>
<dbReference type="Proteomes" id="UP000030734">
    <property type="component" value="Segment"/>
</dbReference>